<comment type="caution">
    <text evidence="1">The sequence shown here is derived from an EMBL/GenBank/DDBJ whole genome shotgun (WGS) entry which is preliminary data.</text>
</comment>
<sequence length="211" mass="24298">MIKNLIWDFDGTLYDTYAVMLDALQQTAQDFGITELTNVDLYRMMKLKSVRFVTDYVQRIYGVDQTAFSTTYHRYEHARQIQPRPYPGAAEILTLIVQRGGLNLLDTHRDQQAQEFLQHDNLAQYFIGGITASDDFPRKPDPSAILALLQRYQLNPEETAMVGDRRLDILAGVNAKIATIYFNVDHLYDAPQATWSINRLTDIRYILSETN</sequence>
<dbReference type="PANTHER" id="PTHR43434">
    <property type="entry name" value="PHOSPHOGLYCOLATE PHOSPHATASE"/>
    <property type="match status" value="1"/>
</dbReference>
<reference evidence="2" key="1">
    <citation type="journal article" date="2019" name="Int. J. Syst. Evol. Microbiol.">
        <title>The Global Catalogue of Microorganisms (GCM) 10K type strain sequencing project: providing services to taxonomists for standard genome sequencing and annotation.</title>
        <authorList>
            <consortium name="The Broad Institute Genomics Platform"/>
            <consortium name="The Broad Institute Genome Sequencing Center for Infectious Disease"/>
            <person name="Wu L."/>
            <person name="Ma J."/>
        </authorList>
    </citation>
    <scope>NUCLEOTIDE SEQUENCE [LARGE SCALE GENOMIC DNA]</scope>
    <source>
        <strain evidence="2">CCM 8937</strain>
    </source>
</reference>
<gene>
    <name evidence="1" type="ORF">ACFQ4R_09755</name>
</gene>
<keyword evidence="2" id="KW-1185">Reference proteome</keyword>
<dbReference type="SUPFAM" id="SSF56784">
    <property type="entry name" value="HAD-like"/>
    <property type="match status" value="1"/>
</dbReference>
<dbReference type="SFLD" id="SFLDG01129">
    <property type="entry name" value="C1.5:_HAD__Beta-PGM__Phosphata"/>
    <property type="match status" value="1"/>
</dbReference>
<dbReference type="InterPro" id="IPR050155">
    <property type="entry name" value="HAD-like_hydrolase_sf"/>
</dbReference>
<dbReference type="SFLD" id="SFLDS00003">
    <property type="entry name" value="Haloacid_Dehalogenase"/>
    <property type="match status" value="1"/>
</dbReference>
<evidence type="ECO:0000313" key="2">
    <source>
        <dbReference type="Proteomes" id="UP001597191"/>
    </source>
</evidence>
<dbReference type="Gene3D" id="1.10.150.240">
    <property type="entry name" value="Putative phosphatase, domain 2"/>
    <property type="match status" value="1"/>
</dbReference>
<dbReference type="Pfam" id="PF13419">
    <property type="entry name" value="HAD_2"/>
    <property type="match status" value="1"/>
</dbReference>
<dbReference type="InterPro" id="IPR041492">
    <property type="entry name" value="HAD_2"/>
</dbReference>
<name>A0ABW4BPV6_9LACO</name>
<dbReference type="InterPro" id="IPR036412">
    <property type="entry name" value="HAD-like_sf"/>
</dbReference>
<dbReference type="InterPro" id="IPR023214">
    <property type="entry name" value="HAD_sf"/>
</dbReference>
<accession>A0ABW4BPV6</accession>
<dbReference type="PANTHER" id="PTHR43434:SF25">
    <property type="entry name" value="PHOSPHOGLYCOLATE PHOSPHATASE"/>
    <property type="match status" value="1"/>
</dbReference>
<proteinExistence type="predicted"/>
<dbReference type="InterPro" id="IPR023198">
    <property type="entry name" value="PGP-like_dom2"/>
</dbReference>
<protein>
    <submittedName>
        <fullName evidence="1">HAD hydrolase-like protein</fullName>
    </submittedName>
</protein>
<dbReference type="Gene3D" id="3.40.50.1000">
    <property type="entry name" value="HAD superfamily/HAD-like"/>
    <property type="match status" value="1"/>
</dbReference>
<dbReference type="RefSeq" id="WP_125649709.1">
    <property type="nucleotide sequence ID" value="NZ_JBHTOH010000089.1"/>
</dbReference>
<evidence type="ECO:0000313" key="1">
    <source>
        <dbReference type="EMBL" id="MFD1411868.1"/>
    </source>
</evidence>
<dbReference type="Proteomes" id="UP001597191">
    <property type="component" value="Unassembled WGS sequence"/>
</dbReference>
<organism evidence="1 2">
    <name type="scientific">Lapidilactobacillus gannanensis</name>
    <dbReference type="NCBI Taxonomy" id="2486002"/>
    <lineage>
        <taxon>Bacteria</taxon>
        <taxon>Bacillati</taxon>
        <taxon>Bacillota</taxon>
        <taxon>Bacilli</taxon>
        <taxon>Lactobacillales</taxon>
        <taxon>Lactobacillaceae</taxon>
        <taxon>Lapidilactobacillus</taxon>
    </lineage>
</organism>
<dbReference type="EMBL" id="JBHTOH010000089">
    <property type="protein sequence ID" value="MFD1411868.1"/>
    <property type="molecule type" value="Genomic_DNA"/>
</dbReference>